<dbReference type="EMBL" id="JAPDRQ010000179">
    <property type="protein sequence ID" value="KAJ9652860.1"/>
    <property type="molecule type" value="Genomic_DNA"/>
</dbReference>
<evidence type="ECO:0000313" key="2">
    <source>
        <dbReference type="Proteomes" id="UP001172386"/>
    </source>
</evidence>
<reference evidence="1" key="1">
    <citation type="submission" date="2022-10" db="EMBL/GenBank/DDBJ databases">
        <title>Culturing micro-colonial fungi from biological soil crusts in the Mojave desert and describing Neophaeococcomyces mojavensis, and introducing the new genera and species Taxawa tesnikishii.</title>
        <authorList>
            <person name="Kurbessoian T."/>
            <person name="Stajich J.E."/>
        </authorList>
    </citation>
    <scope>NUCLEOTIDE SEQUENCE</scope>
    <source>
        <strain evidence="1">JES_112</strain>
    </source>
</reference>
<accession>A0ACC2ZYT0</accession>
<gene>
    <name evidence="1" type="ORF">H2198_007907</name>
</gene>
<comment type="caution">
    <text evidence="1">The sequence shown here is derived from an EMBL/GenBank/DDBJ whole genome shotgun (WGS) entry which is preliminary data.</text>
</comment>
<evidence type="ECO:0000313" key="1">
    <source>
        <dbReference type="EMBL" id="KAJ9652860.1"/>
    </source>
</evidence>
<organism evidence="1 2">
    <name type="scientific">Neophaeococcomyces mojaviensis</name>
    <dbReference type="NCBI Taxonomy" id="3383035"/>
    <lineage>
        <taxon>Eukaryota</taxon>
        <taxon>Fungi</taxon>
        <taxon>Dikarya</taxon>
        <taxon>Ascomycota</taxon>
        <taxon>Pezizomycotina</taxon>
        <taxon>Eurotiomycetes</taxon>
        <taxon>Chaetothyriomycetidae</taxon>
        <taxon>Chaetothyriales</taxon>
        <taxon>Chaetothyriales incertae sedis</taxon>
        <taxon>Neophaeococcomyces</taxon>
    </lineage>
</organism>
<proteinExistence type="predicted"/>
<name>A0ACC2ZYT0_9EURO</name>
<sequence length="505" mass="56853">MSTRASVFSRASTVRQTEPFSAQPPETQLNQSAFLALDSLKKSEAASANGGLQKTLARAAELIQNIATTINDRAAEERTRRQTRLARLKRDGEDESDEAREQHEHFQKQVEDLTKKMDAGIRRVVDNQHWAKELPSLINHVIDQSKDLQTRSRRRQQDADSEENEDEDDWTQPPAQSLSALLHAAQTTNETEWTGKSLAERYSQNETYKTYYELIWHAKNPGEHPPPLPHHSLWFAAQEGRNPLSSQLPRSAQTGTQRGTQRSTQNQDEFGAEINEDINMLDARDEEDTELQISSHVRSTKCPLTLRYFVEPVTSTKCPHSFEKTAVMGFIRQSAEHTPLTPDQIADLDNRYPRGSRGRQPAETSARARNPKHVRCPEGGCKVWLTENDLRPDPVLARMVKRAKDVEKRAQEEEQGSEDDLAGDIDDDGLPTGAQRKRKTVVPIDSSPTGVSGGVRRRTLIKGEREISVVPNSQVQGTPSRSQISGSRARDEVMDVDDEDDEDDE</sequence>
<dbReference type="Proteomes" id="UP001172386">
    <property type="component" value="Unassembled WGS sequence"/>
</dbReference>
<protein>
    <submittedName>
        <fullName evidence="1">Uncharacterized protein</fullName>
    </submittedName>
</protein>
<keyword evidence="2" id="KW-1185">Reference proteome</keyword>